<evidence type="ECO:0000256" key="1">
    <source>
        <dbReference type="ARBA" id="ARBA00022741"/>
    </source>
</evidence>
<dbReference type="PANTHER" id="PTHR43790">
    <property type="entry name" value="CARBOHYDRATE TRANSPORT ATP-BINDING PROTEIN MG119-RELATED"/>
    <property type="match status" value="1"/>
</dbReference>
<dbReference type="GO" id="GO:0016887">
    <property type="term" value="F:ATP hydrolysis activity"/>
    <property type="evidence" value="ECO:0007669"/>
    <property type="project" value="InterPro"/>
</dbReference>
<name>A0A9W5Y9D0_9FIRM</name>
<dbReference type="CDD" id="cd03216">
    <property type="entry name" value="ABC_Carb_Monos_I"/>
    <property type="match status" value="1"/>
</dbReference>
<dbReference type="RefSeq" id="WP_281814725.1">
    <property type="nucleotide sequence ID" value="NZ_BRLB01000003.1"/>
</dbReference>
<evidence type="ECO:0000259" key="3">
    <source>
        <dbReference type="PROSITE" id="PS50893"/>
    </source>
</evidence>
<dbReference type="SUPFAM" id="SSF52540">
    <property type="entry name" value="P-loop containing nucleoside triphosphate hydrolases"/>
    <property type="match status" value="2"/>
</dbReference>
<dbReference type="SMART" id="SM00382">
    <property type="entry name" value="AAA"/>
    <property type="match status" value="2"/>
</dbReference>
<dbReference type="InterPro" id="IPR003439">
    <property type="entry name" value="ABC_transporter-like_ATP-bd"/>
</dbReference>
<dbReference type="EMBL" id="BRLB01000003">
    <property type="protein sequence ID" value="GKX29292.1"/>
    <property type="molecule type" value="Genomic_DNA"/>
</dbReference>
<evidence type="ECO:0000313" key="4">
    <source>
        <dbReference type="EMBL" id="GKX29292.1"/>
    </source>
</evidence>
<feature type="domain" description="ABC transporter" evidence="3">
    <location>
        <begin position="7"/>
        <end position="524"/>
    </location>
</feature>
<accession>A0A9W5Y9D0</accession>
<reference evidence="4" key="1">
    <citation type="submission" date="2022-06" db="EMBL/GenBank/DDBJ databases">
        <title>Vallitalea longa sp. nov., an anaerobic bacterium isolated from marine sediment.</title>
        <authorList>
            <person name="Hirano S."/>
            <person name="Terahara T."/>
            <person name="Mori K."/>
            <person name="Hamada M."/>
            <person name="Matsumoto R."/>
            <person name="Kobayashi T."/>
        </authorList>
    </citation>
    <scope>NUCLEOTIDE SEQUENCE</scope>
    <source>
        <strain evidence="4">SH18-1</strain>
    </source>
</reference>
<protein>
    <submittedName>
        <fullName evidence="4">Sugar ABC transporter ATP-binding protein</fullName>
    </submittedName>
</protein>
<dbReference type="CDD" id="cd03215">
    <property type="entry name" value="ABC_Carb_Monos_II"/>
    <property type="match status" value="1"/>
</dbReference>
<dbReference type="InterPro" id="IPR050107">
    <property type="entry name" value="ABC_carbohydrate_import_ATPase"/>
</dbReference>
<sequence>MEYNYLLEMNNINKSYSGNQVLKDIELKVKPGEIHCLVGENGAGKSTLMNILFGMGVIHNTGGFEGEVYFEGEKVNVKSPKEAMKLGIGMVHQEFMLIPDFTISENIKLNREILKNNLVSRVLGEKLKTVDFDSMNRDARKALDKLEMNIDEWTKVAGLPIGYMQFIEIAREIDKLNVKLLVFDEPTAVLAESEANNLLRAMRRIADTGIAILFITHRLDEVIEIADNVTILRDGVRVCNKRAEETDVVELAELMVGRKINIQNKEEIQDGAKEVILDIKDLYVDMPGEQVKGIDLQVHKGEILGIGGLAGQGKIGIANGIMGLYPSIGKIIYKGKELLLNDTKSVLEKDFAFVSENRKDVGLILDESIEFNTIFTALNIRDEFLLDLILFKLRNSIKIKKYTMQKIKELDIRCTSSRQHVGRLSGGNQQKVCIARALAQEPDVLFVSEPTRGIDIGAKKLILDLLLRLNKELGMTIIMTSSELSEIRSVADRIAIISKGKLAGILKPSDSNKKFGLLMSGIELRIAEGEVE</sequence>
<dbReference type="Proteomes" id="UP001144256">
    <property type="component" value="Unassembled WGS sequence"/>
</dbReference>
<dbReference type="PROSITE" id="PS50893">
    <property type="entry name" value="ABC_TRANSPORTER_2"/>
    <property type="match status" value="1"/>
</dbReference>
<evidence type="ECO:0000313" key="5">
    <source>
        <dbReference type="Proteomes" id="UP001144256"/>
    </source>
</evidence>
<organism evidence="4 5">
    <name type="scientific">Vallitalea longa</name>
    <dbReference type="NCBI Taxonomy" id="2936439"/>
    <lineage>
        <taxon>Bacteria</taxon>
        <taxon>Bacillati</taxon>
        <taxon>Bacillota</taxon>
        <taxon>Clostridia</taxon>
        <taxon>Lachnospirales</taxon>
        <taxon>Vallitaleaceae</taxon>
        <taxon>Vallitalea</taxon>
    </lineage>
</organism>
<dbReference type="GO" id="GO:0005524">
    <property type="term" value="F:ATP binding"/>
    <property type="evidence" value="ECO:0007669"/>
    <property type="project" value="UniProtKB-KW"/>
</dbReference>
<keyword evidence="5" id="KW-1185">Reference proteome</keyword>
<dbReference type="InterPro" id="IPR027417">
    <property type="entry name" value="P-loop_NTPase"/>
</dbReference>
<dbReference type="InterPro" id="IPR003593">
    <property type="entry name" value="AAA+_ATPase"/>
</dbReference>
<proteinExistence type="predicted"/>
<dbReference type="PANTHER" id="PTHR43790:SF4">
    <property type="entry name" value="GUANOSINE IMPORT ATP-BINDING PROTEIN NUPO"/>
    <property type="match status" value="1"/>
</dbReference>
<dbReference type="Pfam" id="PF00005">
    <property type="entry name" value="ABC_tran"/>
    <property type="match status" value="2"/>
</dbReference>
<dbReference type="PROSITE" id="PS00211">
    <property type="entry name" value="ABC_TRANSPORTER_1"/>
    <property type="match status" value="1"/>
</dbReference>
<keyword evidence="2 4" id="KW-0067">ATP-binding</keyword>
<dbReference type="AlphaFoldDB" id="A0A9W5Y9D0"/>
<gene>
    <name evidence="4" type="ORF">SH1V18_17720</name>
</gene>
<keyword evidence="1" id="KW-0547">Nucleotide-binding</keyword>
<dbReference type="InterPro" id="IPR017871">
    <property type="entry name" value="ABC_transporter-like_CS"/>
</dbReference>
<dbReference type="Gene3D" id="3.40.50.300">
    <property type="entry name" value="P-loop containing nucleotide triphosphate hydrolases"/>
    <property type="match status" value="2"/>
</dbReference>
<evidence type="ECO:0000256" key="2">
    <source>
        <dbReference type="ARBA" id="ARBA00022840"/>
    </source>
</evidence>
<comment type="caution">
    <text evidence="4">The sequence shown here is derived from an EMBL/GenBank/DDBJ whole genome shotgun (WGS) entry which is preliminary data.</text>
</comment>